<proteinExistence type="predicted"/>
<evidence type="ECO:0000313" key="3">
    <source>
        <dbReference type="EMBL" id="KPM85466.1"/>
    </source>
</evidence>
<name>A0A0P7DVC9_9GAMM</name>
<dbReference type="STRING" id="570156.AOG27_01350"/>
<feature type="domain" description="AB hydrolase-1" evidence="2">
    <location>
        <begin position="49"/>
        <end position="284"/>
    </location>
</feature>
<dbReference type="InterPro" id="IPR000639">
    <property type="entry name" value="Epox_hydrolase-like"/>
</dbReference>
<dbReference type="GO" id="GO:0004301">
    <property type="term" value="F:epoxide hydrolase activity"/>
    <property type="evidence" value="ECO:0007669"/>
    <property type="project" value="TreeGrafter"/>
</dbReference>
<dbReference type="AlphaFoldDB" id="A0A0P7DVC9"/>
<evidence type="ECO:0000259" key="2">
    <source>
        <dbReference type="Pfam" id="PF00561"/>
    </source>
</evidence>
<dbReference type="EMBL" id="LJTC01000001">
    <property type="protein sequence ID" value="KPM85466.1"/>
    <property type="molecule type" value="Genomic_DNA"/>
</dbReference>
<dbReference type="OrthoDB" id="9780765at2"/>
<dbReference type="Proteomes" id="UP000050378">
    <property type="component" value="Unassembled WGS sequence"/>
</dbReference>
<reference evidence="3 4" key="1">
    <citation type="submission" date="2015-09" db="EMBL/GenBank/DDBJ databases">
        <title>Draft Genome Sequence of Pseudoalteromonas lipolytica UCD-48B.</title>
        <authorList>
            <person name="Krusor M."/>
            <person name="Coil D.A."/>
            <person name="Lang J.M."/>
            <person name="Eisen J.A."/>
            <person name="Alexiev A."/>
        </authorList>
    </citation>
    <scope>NUCLEOTIDE SEQUENCE [LARGE SCALE GENOMIC DNA]</scope>
    <source>
        <strain evidence="3 4">UCD-48B</strain>
    </source>
</reference>
<dbReference type="PRINTS" id="PR00111">
    <property type="entry name" value="ABHYDROLASE"/>
</dbReference>
<gene>
    <name evidence="3" type="ORF">AOG27_01350</name>
</gene>
<comment type="caution">
    <text evidence="3">The sequence shown here is derived from an EMBL/GenBank/DDBJ whole genome shotgun (WGS) entry which is preliminary data.</text>
</comment>
<dbReference type="NCBIfam" id="NF002043">
    <property type="entry name" value="PRK00870.1"/>
    <property type="match status" value="1"/>
</dbReference>
<organism evidence="3 4">
    <name type="scientific">Pseudoalteromonas lipolytica</name>
    <dbReference type="NCBI Taxonomy" id="570156"/>
    <lineage>
        <taxon>Bacteria</taxon>
        <taxon>Pseudomonadati</taxon>
        <taxon>Pseudomonadota</taxon>
        <taxon>Gammaproteobacteria</taxon>
        <taxon>Alteromonadales</taxon>
        <taxon>Pseudoalteromonadaceae</taxon>
        <taxon>Pseudoalteromonas</taxon>
    </lineage>
</organism>
<dbReference type="InterPro" id="IPR000073">
    <property type="entry name" value="AB_hydrolase_1"/>
</dbReference>
<evidence type="ECO:0000256" key="1">
    <source>
        <dbReference type="ARBA" id="ARBA00022801"/>
    </source>
</evidence>
<protein>
    <submittedName>
        <fullName evidence="3">Haloalkane dehalogenase</fullName>
    </submittedName>
</protein>
<dbReference type="Pfam" id="PF00561">
    <property type="entry name" value="Abhydrolase_1"/>
    <property type="match status" value="1"/>
</dbReference>
<dbReference type="PATRIC" id="fig|570156.3.peg.272"/>
<dbReference type="SUPFAM" id="SSF53474">
    <property type="entry name" value="alpha/beta-Hydrolases"/>
    <property type="match status" value="1"/>
</dbReference>
<accession>A0A0P7DVC9</accession>
<keyword evidence="1" id="KW-0378">Hydrolase</keyword>
<dbReference type="PRINTS" id="PR00412">
    <property type="entry name" value="EPOXHYDRLASE"/>
</dbReference>
<evidence type="ECO:0000313" key="4">
    <source>
        <dbReference type="Proteomes" id="UP000050378"/>
    </source>
</evidence>
<dbReference type="InterPro" id="IPR051340">
    <property type="entry name" value="Haloalkane_dehalogenase"/>
</dbReference>
<dbReference type="PANTHER" id="PTHR42977:SF3">
    <property type="entry name" value="AB HYDROLASE-1 DOMAIN-CONTAINING PROTEIN"/>
    <property type="match status" value="1"/>
</dbReference>
<dbReference type="PANTHER" id="PTHR42977">
    <property type="entry name" value="HYDROLASE-RELATED"/>
    <property type="match status" value="1"/>
</dbReference>
<dbReference type="InterPro" id="IPR029058">
    <property type="entry name" value="AB_hydrolase_fold"/>
</dbReference>
<sequence>MINSKRTPQSSFDNIKDYPFEANYFSDLKGYEGLRAHYLDEGNPDSEEVFLCLHGEPAWSYLYRKMIPEFVNVGGRVIAPDLFGFGKSDKPIDEKVYTFEFHRNYLIELIKRLDLNNITLVCQDWGGLLGLTLPQDMPERFKRLIIMNTGLLVEPVSSPEFLKWHDDIVLPNELNLASFFNKYAPTIDSDEASAYASPYPDASYQAGVKKFPKIVAAPDPQCVKISTRAFQFWKSEWQGESFMAIGMKDKMLGPTVMNFMQSVIKNCPEPLEINNAGHFVQEFGDTVAVAALKHFKLIK</sequence>
<dbReference type="Gene3D" id="3.40.50.1820">
    <property type="entry name" value="alpha/beta hydrolase"/>
    <property type="match status" value="1"/>
</dbReference>
<dbReference type="RefSeq" id="WP_054551217.1">
    <property type="nucleotide sequence ID" value="NZ_LJTC01000001.1"/>
</dbReference>